<dbReference type="FunFam" id="3.30.730.10:FF:000001">
    <property type="entry name" value="Ethylene-responsive transcription factor 2"/>
    <property type="match status" value="2"/>
</dbReference>
<feature type="compositionally biased region" description="Low complexity" evidence="7">
    <location>
        <begin position="405"/>
        <end position="418"/>
    </location>
</feature>
<feature type="domain" description="AP2/ERF" evidence="8">
    <location>
        <begin position="327"/>
        <end position="385"/>
    </location>
</feature>
<dbReference type="PANTHER" id="PTHR31190:SF274">
    <property type="entry name" value="ETHYLENE-RESPONSIVE TRANSCRIPTION FACTOR 13"/>
    <property type="match status" value="1"/>
</dbReference>
<evidence type="ECO:0000256" key="3">
    <source>
        <dbReference type="ARBA" id="ARBA00023125"/>
    </source>
</evidence>
<dbReference type="Pfam" id="PF00847">
    <property type="entry name" value="AP2"/>
    <property type="match status" value="2"/>
</dbReference>
<evidence type="ECO:0000256" key="6">
    <source>
        <dbReference type="ARBA" id="ARBA00024343"/>
    </source>
</evidence>
<reference evidence="9 10" key="1">
    <citation type="submission" date="2024-01" db="EMBL/GenBank/DDBJ databases">
        <title>The genomes of 5 underutilized Papilionoideae crops provide insights into root nodulation and disease resistanc.</title>
        <authorList>
            <person name="Jiang F."/>
        </authorList>
    </citation>
    <scope>NUCLEOTIDE SEQUENCE [LARGE SCALE GENOMIC DNA]</scope>
    <source>
        <strain evidence="9">LVBAO_FW01</strain>
        <tissue evidence="9">Leaves</tissue>
    </source>
</reference>
<dbReference type="PROSITE" id="PS51032">
    <property type="entry name" value="AP2_ERF"/>
    <property type="match status" value="2"/>
</dbReference>
<keyword evidence="5" id="KW-0539">Nucleus</keyword>
<dbReference type="GO" id="GO:0003677">
    <property type="term" value="F:DNA binding"/>
    <property type="evidence" value="ECO:0007669"/>
    <property type="project" value="UniProtKB-KW"/>
</dbReference>
<dbReference type="CDD" id="cd00018">
    <property type="entry name" value="AP2"/>
    <property type="match status" value="2"/>
</dbReference>
<keyword evidence="3" id="KW-0238">DNA-binding</keyword>
<gene>
    <name evidence="9" type="ORF">VNO77_21169</name>
</gene>
<comment type="similarity">
    <text evidence="6">Belongs to the AP2/ERF transcription factor family. ERF subfamily.</text>
</comment>
<dbReference type="AlphaFoldDB" id="A0AAN9LRG7"/>
<feature type="region of interest" description="Disordered" evidence="7">
    <location>
        <begin position="401"/>
        <end position="424"/>
    </location>
</feature>
<evidence type="ECO:0000256" key="7">
    <source>
        <dbReference type="SAM" id="MobiDB-lite"/>
    </source>
</evidence>
<evidence type="ECO:0000256" key="1">
    <source>
        <dbReference type="ARBA" id="ARBA00004123"/>
    </source>
</evidence>
<evidence type="ECO:0000259" key="8">
    <source>
        <dbReference type="PROSITE" id="PS51032"/>
    </source>
</evidence>
<evidence type="ECO:0000256" key="5">
    <source>
        <dbReference type="ARBA" id="ARBA00023242"/>
    </source>
</evidence>
<dbReference type="GO" id="GO:0003700">
    <property type="term" value="F:DNA-binding transcription factor activity"/>
    <property type="evidence" value="ECO:0007669"/>
    <property type="project" value="InterPro"/>
</dbReference>
<evidence type="ECO:0000313" key="10">
    <source>
        <dbReference type="Proteomes" id="UP001367508"/>
    </source>
</evidence>
<dbReference type="InterPro" id="IPR036955">
    <property type="entry name" value="AP2/ERF_dom_sf"/>
</dbReference>
<dbReference type="SMART" id="SM00380">
    <property type="entry name" value="AP2"/>
    <property type="match status" value="2"/>
</dbReference>
<accession>A0AAN9LRG7</accession>
<dbReference type="PANTHER" id="PTHR31190">
    <property type="entry name" value="DNA-BINDING DOMAIN"/>
    <property type="match status" value="1"/>
</dbReference>
<dbReference type="GO" id="GO:0009873">
    <property type="term" value="P:ethylene-activated signaling pathway"/>
    <property type="evidence" value="ECO:0007669"/>
    <property type="project" value="InterPro"/>
</dbReference>
<sequence length="470" mass="53322">MDSEVAFLESVQQYLLGHDSSNLMDVLEPKSHQSASNDPICDGDSKNNIVLHKEDATGVMARETHAPPPKWKHYRGVRRRPWGKFAAEIRDPKKNGARVWLGTYETEEEAALAYDKAAFKIRDRKAKLNFPHLIDSHNSDMLLEPMKVMASKRRLLEISPPSLPSPSSNDCSEFHGTKRRKSLANLLNKLAKNRTQPKVVEVGLEENVVNKLLNETSIQWLKRCYKYNYSIVQGTVTSQTENLSFKTETALSRFVSKQVISTTMGSDFAYLERIQQYLLNNDSTILTSYQTVATPISENNSNTKAFHFEHSNTVAAREVNAPPRWKHFRGVRRRPWGKFAAEIRDPKKNGSRVWLGTYATEEEAALAYDKAAFKMRGRKAKLNFPHLIGTDVPLDVEAPKRRLAESSPPSSPENSCESQGSKRRRRSLVDLLNNLAKNRRQAKVVEMAIETNVVEQWVNELIDCSLIPCS</sequence>
<dbReference type="InterPro" id="IPR016177">
    <property type="entry name" value="DNA-bd_dom_sf"/>
</dbReference>
<dbReference type="PRINTS" id="PR00367">
    <property type="entry name" value="ETHRSPELEMNT"/>
</dbReference>
<evidence type="ECO:0000313" key="9">
    <source>
        <dbReference type="EMBL" id="KAK7340466.1"/>
    </source>
</evidence>
<proteinExistence type="inferred from homology"/>
<dbReference type="InterPro" id="IPR001471">
    <property type="entry name" value="AP2/ERF_dom"/>
</dbReference>
<dbReference type="SUPFAM" id="SSF54171">
    <property type="entry name" value="DNA-binding domain"/>
    <property type="match status" value="2"/>
</dbReference>
<keyword evidence="2" id="KW-0805">Transcription regulation</keyword>
<dbReference type="InterPro" id="IPR044808">
    <property type="entry name" value="ERF_plant"/>
</dbReference>
<dbReference type="EMBL" id="JAYMYQ010000004">
    <property type="protein sequence ID" value="KAK7340466.1"/>
    <property type="molecule type" value="Genomic_DNA"/>
</dbReference>
<keyword evidence="10" id="KW-1185">Reference proteome</keyword>
<feature type="domain" description="AP2/ERF" evidence="8">
    <location>
        <begin position="73"/>
        <end position="131"/>
    </location>
</feature>
<comment type="caution">
    <text evidence="9">The sequence shown here is derived from an EMBL/GenBank/DDBJ whole genome shotgun (WGS) entry which is preliminary data.</text>
</comment>
<dbReference type="Gene3D" id="3.30.730.10">
    <property type="entry name" value="AP2/ERF domain"/>
    <property type="match status" value="2"/>
</dbReference>
<keyword evidence="4" id="KW-0804">Transcription</keyword>
<dbReference type="Proteomes" id="UP001367508">
    <property type="component" value="Unassembled WGS sequence"/>
</dbReference>
<comment type="subcellular location">
    <subcellularLocation>
        <location evidence="1">Nucleus</location>
    </subcellularLocation>
</comment>
<evidence type="ECO:0000256" key="4">
    <source>
        <dbReference type="ARBA" id="ARBA00023163"/>
    </source>
</evidence>
<organism evidence="9 10">
    <name type="scientific">Canavalia gladiata</name>
    <name type="common">Sword bean</name>
    <name type="synonym">Dolichos gladiatus</name>
    <dbReference type="NCBI Taxonomy" id="3824"/>
    <lineage>
        <taxon>Eukaryota</taxon>
        <taxon>Viridiplantae</taxon>
        <taxon>Streptophyta</taxon>
        <taxon>Embryophyta</taxon>
        <taxon>Tracheophyta</taxon>
        <taxon>Spermatophyta</taxon>
        <taxon>Magnoliopsida</taxon>
        <taxon>eudicotyledons</taxon>
        <taxon>Gunneridae</taxon>
        <taxon>Pentapetalae</taxon>
        <taxon>rosids</taxon>
        <taxon>fabids</taxon>
        <taxon>Fabales</taxon>
        <taxon>Fabaceae</taxon>
        <taxon>Papilionoideae</taxon>
        <taxon>50 kb inversion clade</taxon>
        <taxon>NPAAA clade</taxon>
        <taxon>indigoferoid/millettioid clade</taxon>
        <taxon>Phaseoleae</taxon>
        <taxon>Canavalia</taxon>
    </lineage>
</organism>
<evidence type="ECO:0000256" key="2">
    <source>
        <dbReference type="ARBA" id="ARBA00023015"/>
    </source>
</evidence>
<protein>
    <recommendedName>
        <fullName evidence="8">AP2/ERF domain-containing protein</fullName>
    </recommendedName>
</protein>
<dbReference type="GO" id="GO:0005634">
    <property type="term" value="C:nucleus"/>
    <property type="evidence" value="ECO:0007669"/>
    <property type="project" value="UniProtKB-SubCell"/>
</dbReference>
<name>A0AAN9LRG7_CANGL</name>